<evidence type="ECO:0000313" key="2">
    <source>
        <dbReference type="EMBL" id="KUE74983.1"/>
    </source>
</evidence>
<evidence type="ECO:0000313" key="5">
    <source>
        <dbReference type="Proteomes" id="UP000053433"/>
    </source>
</evidence>
<dbReference type="Proteomes" id="UP000053433">
    <property type="component" value="Unassembled WGS sequence"/>
</dbReference>
<dbReference type="RefSeq" id="WP_050006378.1">
    <property type="nucleotide sequence ID" value="NZ_JAQEEP010000062.1"/>
</dbReference>
<comment type="caution">
    <text evidence="1">The sequence shown here is derived from an EMBL/GenBank/DDBJ whole genome shotgun (WGS) entry which is preliminary data.</text>
</comment>
<organism evidence="1 4">
    <name type="scientific">Ruthenibacterium lactatiformans</name>
    <dbReference type="NCBI Taxonomy" id="1550024"/>
    <lineage>
        <taxon>Bacteria</taxon>
        <taxon>Bacillati</taxon>
        <taxon>Bacillota</taxon>
        <taxon>Clostridia</taxon>
        <taxon>Eubacteriales</taxon>
        <taxon>Oscillospiraceae</taxon>
        <taxon>Ruthenibacterium</taxon>
    </lineage>
</organism>
<dbReference type="EMBL" id="WMZR01000048">
    <property type="protein sequence ID" value="MTS53252.1"/>
    <property type="molecule type" value="Genomic_DNA"/>
</dbReference>
<dbReference type="AlphaFoldDB" id="A0A0D8IYQ9"/>
<evidence type="ECO:0000313" key="1">
    <source>
        <dbReference type="EMBL" id="KJF38673.1"/>
    </source>
</evidence>
<reference evidence="1" key="1">
    <citation type="submission" date="2015-02" db="EMBL/GenBank/DDBJ databases">
        <title>A novel member of the family Ruminococcaceae isolated from human feces.</title>
        <authorList>
            <person name="Shkoporov A.N."/>
            <person name="Chaplin A.V."/>
            <person name="Motuzova O.V."/>
            <person name="Kafarskaia L.I."/>
            <person name="Khokhlova E.V."/>
            <person name="Efimov B.A."/>
        </authorList>
    </citation>
    <scope>NUCLEOTIDE SEQUENCE [LARGE SCALE GENOMIC DNA]</scope>
    <source>
        <strain evidence="1">585-1</strain>
    </source>
</reference>
<dbReference type="EMBL" id="JXXK01000034">
    <property type="protein sequence ID" value="KJF38673.1"/>
    <property type="molecule type" value="Genomic_DNA"/>
</dbReference>
<name>A0A0D8IYQ9_9FIRM</name>
<dbReference type="Proteomes" id="UP000032483">
    <property type="component" value="Unassembled WGS sequence"/>
</dbReference>
<keyword evidence="4" id="KW-1185">Reference proteome</keyword>
<evidence type="ECO:0000313" key="4">
    <source>
        <dbReference type="Proteomes" id="UP000032483"/>
    </source>
</evidence>
<evidence type="ECO:0000313" key="3">
    <source>
        <dbReference type="EMBL" id="MTS53252.1"/>
    </source>
</evidence>
<dbReference type="GeneID" id="42858210"/>
<gene>
    <name evidence="2" type="ORF">ASJ35_16155</name>
    <name evidence="3" type="ORF">GMD52_17250</name>
    <name evidence="1" type="ORF">TQ39_16835</name>
</gene>
<evidence type="ECO:0000313" key="6">
    <source>
        <dbReference type="Proteomes" id="UP000449193"/>
    </source>
</evidence>
<sequence>MDAVVLLLKKYPHSEVCSEQMVYAIIALGETTHMVMEIIGLDREPVVATLHEYGIHVTVPIH</sequence>
<dbReference type="EMBL" id="LMUA01000033">
    <property type="protein sequence ID" value="KUE74983.1"/>
    <property type="molecule type" value="Genomic_DNA"/>
</dbReference>
<accession>A0A0W7TMA3</accession>
<reference evidence="2 5" key="2">
    <citation type="submission" date="2015-10" db="EMBL/GenBank/DDBJ databases">
        <title>A novel member of the family Ruminococcaceae isolated from human faeces.</title>
        <authorList>
            <person name="Shkoporov A.N."/>
            <person name="Chaplin A.V."/>
            <person name="Motuzova O.V."/>
            <person name="Kafarskaia L.I."/>
            <person name="Efimov B.A."/>
        </authorList>
    </citation>
    <scope>NUCLEOTIDE SEQUENCE [LARGE SCALE GENOMIC DNA]</scope>
    <source>
        <strain evidence="2 5">668</strain>
    </source>
</reference>
<dbReference type="Proteomes" id="UP000449193">
    <property type="component" value="Unassembled WGS sequence"/>
</dbReference>
<accession>A0A0D8IYQ9</accession>
<proteinExistence type="predicted"/>
<reference evidence="3 6" key="3">
    <citation type="journal article" date="2019" name="Nat. Med.">
        <title>A library of human gut bacterial isolates paired with longitudinal multiomics data enables mechanistic microbiome research.</title>
        <authorList>
            <person name="Poyet M."/>
            <person name="Groussin M."/>
            <person name="Gibbons S.M."/>
            <person name="Avila-Pacheco J."/>
            <person name="Jiang X."/>
            <person name="Kearney S.M."/>
            <person name="Perrotta A.R."/>
            <person name="Berdy B."/>
            <person name="Zhao S."/>
            <person name="Lieberman T.D."/>
            <person name="Swanson P.K."/>
            <person name="Smith M."/>
            <person name="Roesemann S."/>
            <person name="Alexander J.E."/>
            <person name="Rich S.A."/>
            <person name="Livny J."/>
            <person name="Vlamakis H."/>
            <person name="Clish C."/>
            <person name="Bullock K."/>
            <person name="Deik A."/>
            <person name="Scott J."/>
            <person name="Pierce K.A."/>
            <person name="Xavier R.J."/>
            <person name="Alm E.J."/>
        </authorList>
    </citation>
    <scope>NUCLEOTIDE SEQUENCE [LARGE SCALE GENOMIC DNA]</scope>
    <source>
        <strain evidence="3 6">BIOML-A7</strain>
    </source>
</reference>
<protein>
    <submittedName>
        <fullName evidence="1">Uncharacterized protein</fullName>
    </submittedName>
</protein>